<evidence type="ECO:0000256" key="1">
    <source>
        <dbReference type="SAM" id="MobiDB-lite"/>
    </source>
</evidence>
<feature type="domain" description="BTB" evidence="2">
    <location>
        <begin position="25"/>
        <end position="56"/>
    </location>
</feature>
<sequence>MPQSTAVRDAPSPFSGQDANRETATDLILRSSDRVDFHTHKVILAFVSPVFRDMFSFPTPPVVGSEDFKDGKPVVQLSEPSIALHKLLVVCYPQAVTKEVFANLDGACLAYHAADKYQIPGAKDAILKILPTFVQADPYRMYAIACHLGLAPVAASAAAETLKDYFLPREIVAPEFDLISGSKLLLLHKLHLEAGKRAAEQVDKFTHSARVADLGQEFGPDFPDAPWWTSTGHDNKCGASLYTSDEYGQRGIAFVSPAQWFIDHLANVANAEVQAQWLTCSKSRLGL</sequence>
<dbReference type="Proteomes" id="UP001218218">
    <property type="component" value="Unassembled WGS sequence"/>
</dbReference>
<dbReference type="Pfam" id="PF00651">
    <property type="entry name" value="BTB"/>
    <property type="match status" value="1"/>
</dbReference>
<organism evidence="3 4">
    <name type="scientific">Mycena albidolilacea</name>
    <dbReference type="NCBI Taxonomy" id="1033008"/>
    <lineage>
        <taxon>Eukaryota</taxon>
        <taxon>Fungi</taxon>
        <taxon>Dikarya</taxon>
        <taxon>Basidiomycota</taxon>
        <taxon>Agaricomycotina</taxon>
        <taxon>Agaricomycetes</taxon>
        <taxon>Agaricomycetidae</taxon>
        <taxon>Agaricales</taxon>
        <taxon>Marasmiineae</taxon>
        <taxon>Mycenaceae</taxon>
        <taxon>Mycena</taxon>
    </lineage>
</organism>
<dbReference type="SUPFAM" id="SSF54695">
    <property type="entry name" value="POZ domain"/>
    <property type="match status" value="1"/>
</dbReference>
<proteinExistence type="predicted"/>
<dbReference type="EMBL" id="JARIHO010000020">
    <property type="protein sequence ID" value="KAJ7346494.1"/>
    <property type="molecule type" value="Genomic_DNA"/>
</dbReference>
<reference evidence="3" key="1">
    <citation type="submission" date="2023-03" db="EMBL/GenBank/DDBJ databases">
        <title>Massive genome expansion in bonnet fungi (Mycena s.s.) driven by repeated elements and novel gene families across ecological guilds.</title>
        <authorList>
            <consortium name="Lawrence Berkeley National Laboratory"/>
            <person name="Harder C.B."/>
            <person name="Miyauchi S."/>
            <person name="Viragh M."/>
            <person name="Kuo A."/>
            <person name="Thoen E."/>
            <person name="Andreopoulos B."/>
            <person name="Lu D."/>
            <person name="Skrede I."/>
            <person name="Drula E."/>
            <person name="Henrissat B."/>
            <person name="Morin E."/>
            <person name="Kohler A."/>
            <person name="Barry K."/>
            <person name="LaButti K."/>
            <person name="Morin E."/>
            <person name="Salamov A."/>
            <person name="Lipzen A."/>
            <person name="Mereny Z."/>
            <person name="Hegedus B."/>
            <person name="Baldrian P."/>
            <person name="Stursova M."/>
            <person name="Weitz H."/>
            <person name="Taylor A."/>
            <person name="Grigoriev I.V."/>
            <person name="Nagy L.G."/>
            <person name="Martin F."/>
            <person name="Kauserud H."/>
        </authorList>
    </citation>
    <scope>NUCLEOTIDE SEQUENCE</scope>
    <source>
        <strain evidence="3">CBHHK002</strain>
    </source>
</reference>
<comment type="caution">
    <text evidence="3">The sequence shown here is derived from an EMBL/GenBank/DDBJ whole genome shotgun (WGS) entry which is preliminary data.</text>
</comment>
<accession>A0AAD6ZZA7</accession>
<name>A0AAD6ZZA7_9AGAR</name>
<keyword evidence="4" id="KW-1185">Reference proteome</keyword>
<evidence type="ECO:0000313" key="3">
    <source>
        <dbReference type="EMBL" id="KAJ7346494.1"/>
    </source>
</evidence>
<feature type="region of interest" description="Disordered" evidence="1">
    <location>
        <begin position="1"/>
        <end position="21"/>
    </location>
</feature>
<protein>
    <recommendedName>
        <fullName evidence="2">BTB domain-containing protein</fullName>
    </recommendedName>
</protein>
<gene>
    <name evidence="3" type="ORF">DFH08DRAFT_192210</name>
</gene>
<dbReference type="SMART" id="SM00225">
    <property type="entry name" value="BTB"/>
    <property type="match status" value="1"/>
</dbReference>
<dbReference type="Gene3D" id="3.30.710.10">
    <property type="entry name" value="Potassium Channel Kv1.1, Chain A"/>
    <property type="match status" value="1"/>
</dbReference>
<evidence type="ECO:0000259" key="2">
    <source>
        <dbReference type="PROSITE" id="PS50097"/>
    </source>
</evidence>
<dbReference type="PROSITE" id="PS50097">
    <property type="entry name" value="BTB"/>
    <property type="match status" value="1"/>
</dbReference>
<dbReference type="InterPro" id="IPR000210">
    <property type="entry name" value="BTB/POZ_dom"/>
</dbReference>
<dbReference type="InterPro" id="IPR011333">
    <property type="entry name" value="SKP1/BTB/POZ_sf"/>
</dbReference>
<dbReference type="AlphaFoldDB" id="A0AAD6ZZA7"/>
<evidence type="ECO:0000313" key="4">
    <source>
        <dbReference type="Proteomes" id="UP001218218"/>
    </source>
</evidence>